<dbReference type="AlphaFoldDB" id="A0A6C0ANB6"/>
<protein>
    <submittedName>
        <fullName evidence="1">Uncharacterized protein</fullName>
    </submittedName>
</protein>
<dbReference type="EMBL" id="MN740733">
    <property type="protein sequence ID" value="QHS81317.1"/>
    <property type="molecule type" value="Genomic_DNA"/>
</dbReference>
<name>A0A6C0ANB6_9ZZZZ</name>
<reference evidence="1" key="1">
    <citation type="journal article" date="2020" name="Nature">
        <title>Giant virus diversity and host interactions through global metagenomics.</title>
        <authorList>
            <person name="Schulz F."/>
            <person name="Roux S."/>
            <person name="Paez-Espino D."/>
            <person name="Jungbluth S."/>
            <person name="Walsh D.A."/>
            <person name="Denef V.J."/>
            <person name="McMahon K.D."/>
            <person name="Konstantinidis K.T."/>
            <person name="Eloe-Fadrosh E.A."/>
            <person name="Kyrpides N.C."/>
            <person name="Woyke T."/>
        </authorList>
    </citation>
    <scope>NUCLEOTIDE SEQUENCE</scope>
    <source>
        <strain evidence="1">GVMAG-S-1101161-73</strain>
    </source>
</reference>
<sequence>MAKYYIDSHNPPAKVAKGITVFYGNKEHELYSNLVLSDSIELQHVKNTNPYIELSYPIDDRVVFLLRDNLLHFIIISENNLPVANDSAEISVHLPGKVQSRNFRLVTQMPGANKTESLIKTESVKYPWHSSFNGIRVSIMTEDEYKENWLINPQFCIG</sequence>
<proteinExistence type="predicted"/>
<evidence type="ECO:0000313" key="1">
    <source>
        <dbReference type="EMBL" id="QHS81317.1"/>
    </source>
</evidence>
<organism evidence="1">
    <name type="scientific">viral metagenome</name>
    <dbReference type="NCBI Taxonomy" id="1070528"/>
    <lineage>
        <taxon>unclassified sequences</taxon>
        <taxon>metagenomes</taxon>
        <taxon>organismal metagenomes</taxon>
    </lineage>
</organism>
<accession>A0A6C0ANB6</accession>